<accession>A0A5R9PE53</accession>
<dbReference type="RefSeq" id="WP_138348913.1">
    <property type="nucleotide sequence ID" value="NZ_SROY01000003.1"/>
</dbReference>
<feature type="transmembrane region" description="Helical" evidence="1">
    <location>
        <begin position="12"/>
        <end position="31"/>
    </location>
</feature>
<evidence type="ECO:0000313" key="3">
    <source>
        <dbReference type="Proteomes" id="UP000308508"/>
    </source>
</evidence>
<dbReference type="Proteomes" id="UP000308508">
    <property type="component" value="Unassembled WGS sequence"/>
</dbReference>
<reference evidence="2 3" key="1">
    <citation type="submission" date="2019-04" db="EMBL/GenBank/DDBJ databases">
        <authorList>
            <person name="Grouzdev D.S."/>
            <person name="Nazina T.N."/>
        </authorList>
    </citation>
    <scope>NUCLEOTIDE SEQUENCE [LARGE SCALE GENOMIC DNA]</scope>
    <source>
        <strain evidence="2 3">SHC 3-19</strain>
    </source>
</reference>
<comment type="caution">
    <text evidence="2">The sequence shown here is derived from an EMBL/GenBank/DDBJ whole genome shotgun (WGS) entry which is preliminary data.</text>
</comment>
<keyword evidence="1" id="KW-0472">Membrane</keyword>
<dbReference type="EMBL" id="SROY01000003">
    <property type="protein sequence ID" value="TLX21652.1"/>
    <property type="molecule type" value="Genomic_DNA"/>
</dbReference>
<protein>
    <submittedName>
        <fullName evidence="2">Uncharacterized protein</fullName>
    </submittedName>
</protein>
<name>A0A5R9PE53_9GAMM</name>
<evidence type="ECO:0000313" key="2">
    <source>
        <dbReference type="EMBL" id="TLX21652.1"/>
    </source>
</evidence>
<dbReference type="AlphaFoldDB" id="A0A5R9PE53"/>
<organism evidence="2 3">
    <name type="scientific">Thermomonas fusca</name>
    <dbReference type="NCBI Taxonomy" id="215690"/>
    <lineage>
        <taxon>Bacteria</taxon>
        <taxon>Pseudomonadati</taxon>
        <taxon>Pseudomonadota</taxon>
        <taxon>Gammaproteobacteria</taxon>
        <taxon>Lysobacterales</taxon>
        <taxon>Lysobacteraceae</taxon>
        <taxon>Thermomonas</taxon>
    </lineage>
</organism>
<evidence type="ECO:0000256" key="1">
    <source>
        <dbReference type="SAM" id="Phobius"/>
    </source>
</evidence>
<sequence length="62" mass="6992">MTTSKARSDFRMRLLALAILAAAAWLVYWLLGKLFPSELHATAGWLVARLHALIRWVSGWIA</sequence>
<keyword evidence="3" id="KW-1185">Reference proteome</keyword>
<keyword evidence="1" id="KW-0812">Transmembrane</keyword>
<proteinExistence type="predicted"/>
<gene>
    <name evidence="2" type="ORF">E5S66_09010</name>
</gene>
<keyword evidence="1" id="KW-1133">Transmembrane helix</keyword>